<keyword evidence="1" id="KW-0812">Transmembrane</keyword>
<dbReference type="EMBL" id="NNAY01000330">
    <property type="protein sequence ID" value="OXU29171.1"/>
    <property type="molecule type" value="Genomic_DNA"/>
</dbReference>
<evidence type="ECO:0000313" key="2">
    <source>
        <dbReference type="EMBL" id="OXU29171.1"/>
    </source>
</evidence>
<accession>A0A232FEH7</accession>
<organism evidence="2 3">
    <name type="scientific">Trichomalopsis sarcophagae</name>
    <dbReference type="NCBI Taxonomy" id="543379"/>
    <lineage>
        <taxon>Eukaryota</taxon>
        <taxon>Metazoa</taxon>
        <taxon>Ecdysozoa</taxon>
        <taxon>Arthropoda</taxon>
        <taxon>Hexapoda</taxon>
        <taxon>Insecta</taxon>
        <taxon>Pterygota</taxon>
        <taxon>Neoptera</taxon>
        <taxon>Endopterygota</taxon>
        <taxon>Hymenoptera</taxon>
        <taxon>Apocrita</taxon>
        <taxon>Proctotrupomorpha</taxon>
        <taxon>Chalcidoidea</taxon>
        <taxon>Pteromalidae</taxon>
        <taxon>Pteromalinae</taxon>
        <taxon>Trichomalopsis</taxon>
    </lineage>
</organism>
<evidence type="ECO:0000313" key="3">
    <source>
        <dbReference type="Proteomes" id="UP000215335"/>
    </source>
</evidence>
<reference evidence="2 3" key="1">
    <citation type="journal article" date="2017" name="Curr. Biol.">
        <title>The Evolution of Venom by Co-option of Single-Copy Genes.</title>
        <authorList>
            <person name="Martinson E.O."/>
            <person name="Mrinalini"/>
            <person name="Kelkar Y.D."/>
            <person name="Chang C.H."/>
            <person name="Werren J.H."/>
        </authorList>
    </citation>
    <scope>NUCLEOTIDE SEQUENCE [LARGE SCALE GENOMIC DNA]</scope>
    <source>
        <strain evidence="2 3">Alberta</strain>
        <tissue evidence="2">Whole body</tissue>
    </source>
</reference>
<dbReference type="AlphaFoldDB" id="A0A232FEH7"/>
<feature type="transmembrane region" description="Helical" evidence="1">
    <location>
        <begin position="43"/>
        <end position="64"/>
    </location>
</feature>
<keyword evidence="1" id="KW-0472">Membrane</keyword>
<evidence type="ECO:0000256" key="1">
    <source>
        <dbReference type="SAM" id="Phobius"/>
    </source>
</evidence>
<keyword evidence="3" id="KW-1185">Reference proteome</keyword>
<comment type="caution">
    <text evidence="2">The sequence shown here is derived from an EMBL/GenBank/DDBJ whole genome shotgun (WGS) entry which is preliminary data.</text>
</comment>
<dbReference type="Proteomes" id="UP000215335">
    <property type="component" value="Unassembled WGS sequence"/>
</dbReference>
<keyword evidence="1" id="KW-1133">Transmembrane helix</keyword>
<name>A0A232FEH7_9HYME</name>
<protein>
    <submittedName>
        <fullName evidence="2">Uncharacterized protein</fullName>
    </submittedName>
</protein>
<gene>
    <name evidence="2" type="ORF">TSAR_006039</name>
</gene>
<proteinExistence type="predicted"/>
<sequence>MSFICMLGIVFQLIILVTLSGTLVAFAAFSNLLVFTISIATPIFLLVIRHASKFLFYSVSLLLVRTRSVLKQIDCSWLVFPSEPNQATMVNERPSNEPIATT</sequence>